<keyword evidence="7" id="KW-0408">Iron</keyword>
<dbReference type="InterPro" id="IPR019610">
    <property type="entry name" value="FeS-contain_mitoNEET_N"/>
</dbReference>
<dbReference type="GO" id="GO:0010506">
    <property type="term" value="P:regulation of autophagy"/>
    <property type="evidence" value="ECO:0007669"/>
    <property type="project" value="InterPro"/>
</dbReference>
<sequence length="126" mass="14342">MEAASHLVKVSLPNYLSNLPIPETVGGIFKLSVRQWLSLVPFLGTVSFLTWVTYTRFTRTYKGPINPRINKENPKVVHAFEIEDLGDRVSFCRCWRSSQFPYCDGTHNEHNKTTGDNVGPVCIKKK</sequence>
<keyword evidence="8" id="KW-0411">Iron-sulfur</keyword>
<evidence type="ECO:0000256" key="2">
    <source>
        <dbReference type="ARBA" id="ARBA00008624"/>
    </source>
</evidence>
<keyword evidence="4" id="KW-0001">2Fe-2S</keyword>
<organism evidence="13">
    <name type="scientific">Scolopendra viridis</name>
    <name type="common">Giant centipede</name>
    <dbReference type="NCBI Taxonomy" id="118503"/>
    <lineage>
        <taxon>Eukaryota</taxon>
        <taxon>Metazoa</taxon>
        <taxon>Ecdysozoa</taxon>
        <taxon>Arthropoda</taxon>
        <taxon>Myriapoda</taxon>
        <taxon>Chilopoda</taxon>
        <taxon>Pleurostigmophora</taxon>
        <taxon>Scolopendromorpha</taxon>
        <taxon>Scolopendridae</taxon>
        <taxon>Scolopendra</taxon>
    </lineage>
</organism>
<dbReference type="InterPro" id="IPR042216">
    <property type="entry name" value="MitoNEET_CISD"/>
</dbReference>
<proteinExistence type="inferred from homology"/>
<feature type="transmembrane region" description="Helical" evidence="11">
    <location>
        <begin position="36"/>
        <end position="54"/>
    </location>
</feature>
<dbReference type="PANTHER" id="PTHR13680:SF5">
    <property type="entry name" value="CDGSH IRON-SULFUR DOMAIN-CONTAINING PROTEIN 1"/>
    <property type="match status" value="1"/>
</dbReference>
<protein>
    <submittedName>
        <fullName evidence="13">CDGSH iron-sulfur domain-containing protein</fullName>
    </submittedName>
</protein>
<keyword evidence="9 11" id="KW-0472">Membrane</keyword>
<evidence type="ECO:0000256" key="3">
    <source>
        <dbReference type="ARBA" id="ARBA00022692"/>
    </source>
</evidence>
<dbReference type="GO" id="GO:0046872">
    <property type="term" value="F:metal ion binding"/>
    <property type="evidence" value="ECO:0007669"/>
    <property type="project" value="UniProtKB-KW"/>
</dbReference>
<comment type="similarity">
    <text evidence="2">Belongs to the CISD protein family. CISD2 subfamily.</text>
</comment>
<dbReference type="GO" id="GO:0005741">
    <property type="term" value="C:mitochondrial outer membrane"/>
    <property type="evidence" value="ECO:0007669"/>
    <property type="project" value="TreeGrafter"/>
</dbReference>
<keyword evidence="3 11" id="KW-0812">Transmembrane</keyword>
<accession>A0A4D5R9C6</accession>
<dbReference type="GO" id="GO:0051537">
    <property type="term" value="F:2 iron, 2 sulfur cluster binding"/>
    <property type="evidence" value="ECO:0007669"/>
    <property type="project" value="UniProtKB-KW"/>
</dbReference>
<evidence type="ECO:0000256" key="5">
    <source>
        <dbReference type="ARBA" id="ARBA00022723"/>
    </source>
</evidence>
<dbReference type="SMART" id="SM00704">
    <property type="entry name" value="ZnF_CDGSH"/>
    <property type="match status" value="1"/>
</dbReference>
<dbReference type="Gene3D" id="3.40.5.90">
    <property type="entry name" value="CDGSH iron-sulfur domain, mitoNEET-type"/>
    <property type="match status" value="1"/>
</dbReference>
<reference evidence="13" key="1">
    <citation type="journal article" date="2018" name="Toxicon">
        <title>Venom-gland transcriptomics and venom proteomics of the giant Florida blue centipede, Scolopendra viridis.</title>
        <authorList>
            <person name="Ward M.J."/>
            <person name="Rokyta D.R."/>
        </authorList>
    </citation>
    <scope>NUCLEOTIDE SEQUENCE</scope>
    <source>
        <tissue evidence="13">Venom gland</tissue>
    </source>
</reference>
<dbReference type="FunFam" id="3.40.5.90:FF:000001">
    <property type="entry name" value="CDGSH iron-sulfur domain-containing protein 1"/>
    <property type="match status" value="1"/>
</dbReference>
<evidence type="ECO:0000256" key="6">
    <source>
        <dbReference type="ARBA" id="ARBA00022989"/>
    </source>
</evidence>
<evidence type="ECO:0000256" key="8">
    <source>
        <dbReference type="ARBA" id="ARBA00023014"/>
    </source>
</evidence>
<dbReference type="PANTHER" id="PTHR13680">
    <property type="entry name" value="CDGSH IRON-SULFUR DOMAIN-CONTAINING PROTEIN 1"/>
    <property type="match status" value="1"/>
</dbReference>
<feature type="domain" description="Iron-binding zinc finger CDGSH type" evidence="12">
    <location>
        <begin position="75"/>
        <end position="113"/>
    </location>
</feature>
<dbReference type="AlphaFoldDB" id="A0A4D5R9C6"/>
<dbReference type="EMBL" id="GGNE01000238">
    <property type="protein sequence ID" value="MIC88779.1"/>
    <property type="molecule type" value="Transcribed_RNA"/>
</dbReference>
<evidence type="ECO:0000256" key="11">
    <source>
        <dbReference type="SAM" id="Phobius"/>
    </source>
</evidence>
<name>A0A4D5R9C6_SCOVI</name>
<evidence type="ECO:0000256" key="1">
    <source>
        <dbReference type="ARBA" id="ARBA00004167"/>
    </source>
</evidence>
<evidence type="ECO:0000256" key="4">
    <source>
        <dbReference type="ARBA" id="ARBA00022714"/>
    </source>
</evidence>
<dbReference type="Pfam" id="PF10660">
    <property type="entry name" value="MitoNEET_N"/>
    <property type="match status" value="1"/>
</dbReference>
<evidence type="ECO:0000256" key="10">
    <source>
        <dbReference type="ARBA" id="ARBA00034078"/>
    </source>
</evidence>
<evidence type="ECO:0000313" key="13">
    <source>
        <dbReference type="EMBL" id="MIC88779.1"/>
    </source>
</evidence>
<evidence type="ECO:0000256" key="7">
    <source>
        <dbReference type="ARBA" id="ARBA00023004"/>
    </source>
</evidence>
<comment type="subcellular location">
    <subcellularLocation>
        <location evidence="1">Membrane</location>
        <topology evidence="1">Single-pass membrane protein</topology>
    </subcellularLocation>
</comment>
<dbReference type="Pfam" id="PF09360">
    <property type="entry name" value="zf-CDGSH"/>
    <property type="match status" value="1"/>
</dbReference>
<keyword evidence="6 11" id="KW-1133">Transmembrane helix</keyword>
<keyword evidence="5" id="KW-0479">Metal-binding</keyword>
<dbReference type="InterPro" id="IPR018967">
    <property type="entry name" value="FeS-contain_CDGSH-typ"/>
</dbReference>
<evidence type="ECO:0000259" key="12">
    <source>
        <dbReference type="SMART" id="SM00704"/>
    </source>
</evidence>
<dbReference type="InterPro" id="IPR045131">
    <property type="entry name" value="CISD1/2"/>
</dbReference>
<comment type="cofactor">
    <cofactor evidence="10">
        <name>[2Fe-2S] cluster</name>
        <dbReference type="ChEBI" id="CHEBI:190135"/>
    </cofactor>
</comment>
<evidence type="ECO:0000256" key="9">
    <source>
        <dbReference type="ARBA" id="ARBA00023136"/>
    </source>
</evidence>